<name>A0A6M3JRL7_9ZZZZ</name>
<proteinExistence type="predicted"/>
<accession>A0A6M3JRL7</accession>
<evidence type="ECO:0000313" key="1">
    <source>
        <dbReference type="EMBL" id="QJA72603.1"/>
    </source>
</evidence>
<protein>
    <submittedName>
        <fullName evidence="1">Uncharacterized protein</fullName>
    </submittedName>
</protein>
<organism evidence="1">
    <name type="scientific">viral metagenome</name>
    <dbReference type="NCBI Taxonomy" id="1070528"/>
    <lineage>
        <taxon>unclassified sequences</taxon>
        <taxon>metagenomes</taxon>
        <taxon>organismal metagenomes</taxon>
    </lineage>
</organism>
<reference evidence="1" key="1">
    <citation type="submission" date="2020-03" db="EMBL/GenBank/DDBJ databases">
        <title>The deep terrestrial virosphere.</title>
        <authorList>
            <person name="Holmfeldt K."/>
            <person name="Nilsson E."/>
            <person name="Simone D."/>
            <person name="Lopez-Fernandez M."/>
            <person name="Wu X."/>
            <person name="de Brujin I."/>
            <person name="Lundin D."/>
            <person name="Andersson A."/>
            <person name="Bertilsson S."/>
            <person name="Dopson M."/>
        </authorList>
    </citation>
    <scope>NUCLEOTIDE SEQUENCE</scope>
    <source>
        <strain evidence="1">MM415A02705</strain>
    </source>
</reference>
<sequence>MTLVELRQKFVELSGRYDLVVNTTAWADNGADFFINAGQDHLDRLGLFKKSQARFWGTIAIGGYYINITRARAVQRVWVSTTTDKYPLEPREIDEIKDWYPEPPSLVDTGRPLYYAPTVLRNVPEESDQIIIDSFGGTATDTVSAEHYEYHGLFLYPPADVAYQAEVWGLFYTNKLEDDADESWWSVQHPLTLILAAMRAVEVSYRNTQGVNDMNLAIASETSGMDKDMVEEDIAQFNQISG</sequence>
<gene>
    <name evidence="1" type="ORF">MM415A02705_0009</name>
</gene>
<dbReference type="EMBL" id="MT141964">
    <property type="protein sequence ID" value="QJA72603.1"/>
    <property type="molecule type" value="Genomic_DNA"/>
</dbReference>
<dbReference type="AlphaFoldDB" id="A0A6M3JRL7"/>